<gene>
    <name evidence="1" type="ORF">NCTC11661_01199</name>
</gene>
<accession>A0A376C134</accession>
<proteinExistence type="predicted"/>
<organism evidence="1 2">
    <name type="scientific">Bergeyella zoohelcum</name>
    <dbReference type="NCBI Taxonomy" id="1015"/>
    <lineage>
        <taxon>Bacteria</taxon>
        <taxon>Pseudomonadati</taxon>
        <taxon>Bacteroidota</taxon>
        <taxon>Flavobacteriia</taxon>
        <taxon>Flavobacteriales</taxon>
        <taxon>Weeksellaceae</taxon>
        <taxon>Bergeyella</taxon>
    </lineage>
</organism>
<protein>
    <submittedName>
        <fullName evidence="1">Uncharacterized protein</fullName>
    </submittedName>
</protein>
<dbReference type="Proteomes" id="UP000255515">
    <property type="component" value="Unassembled WGS sequence"/>
</dbReference>
<evidence type="ECO:0000313" key="2">
    <source>
        <dbReference type="Proteomes" id="UP000255515"/>
    </source>
</evidence>
<dbReference type="RefSeq" id="WP_260200005.1">
    <property type="nucleotide sequence ID" value="NZ_UFTJ01000002.1"/>
</dbReference>
<evidence type="ECO:0000313" key="1">
    <source>
        <dbReference type="EMBL" id="SSZ55800.1"/>
    </source>
</evidence>
<dbReference type="AlphaFoldDB" id="A0A376C134"/>
<dbReference type="EMBL" id="UFTJ01000002">
    <property type="protein sequence ID" value="SSZ55800.1"/>
    <property type="molecule type" value="Genomic_DNA"/>
</dbReference>
<name>A0A376C134_9FLAO</name>
<reference evidence="1 2" key="1">
    <citation type="submission" date="2018-06" db="EMBL/GenBank/DDBJ databases">
        <authorList>
            <consortium name="Pathogen Informatics"/>
            <person name="Doyle S."/>
        </authorList>
    </citation>
    <scope>NUCLEOTIDE SEQUENCE [LARGE SCALE GENOMIC DNA]</scope>
    <source>
        <strain evidence="1 2">NCTC11661</strain>
    </source>
</reference>
<sequence length="59" mass="6746">MTELAKLFKMDLQKVTDLSYADKFATEAYKSHCSDNVFEVAEDNMKYLKSTNAKQGSIF</sequence>